<name>A0ACB8MBW3_CITSI</name>
<dbReference type="Proteomes" id="UP000829398">
    <property type="component" value="Chromosome 3"/>
</dbReference>
<gene>
    <name evidence="1" type="ORF">KPL71_009192</name>
</gene>
<comment type="caution">
    <text evidence="1">The sequence shown here is derived from an EMBL/GenBank/DDBJ whole genome shotgun (WGS) entry which is preliminary data.</text>
</comment>
<keyword evidence="2" id="KW-1185">Reference proteome</keyword>
<protein>
    <submittedName>
        <fullName evidence="1">Uncharacterized protein</fullName>
    </submittedName>
</protein>
<accession>A0ACB8MBW3</accession>
<organism evidence="1 2">
    <name type="scientific">Citrus sinensis</name>
    <name type="common">Sweet orange</name>
    <name type="synonym">Citrus aurantium var. sinensis</name>
    <dbReference type="NCBI Taxonomy" id="2711"/>
    <lineage>
        <taxon>Eukaryota</taxon>
        <taxon>Viridiplantae</taxon>
        <taxon>Streptophyta</taxon>
        <taxon>Embryophyta</taxon>
        <taxon>Tracheophyta</taxon>
        <taxon>Spermatophyta</taxon>
        <taxon>Magnoliopsida</taxon>
        <taxon>eudicotyledons</taxon>
        <taxon>Gunneridae</taxon>
        <taxon>Pentapetalae</taxon>
        <taxon>rosids</taxon>
        <taxon>malvids</taxon>
        <taxon>Sapindales</taxon>
        <taxon>Rutaceae</taxon>
        <taxon>Aurantioideae</taxon>
        <taxon>Citrus</taxon>
    </lineage>
</organism>
<dbReference type="EMBL" id="CM039172">
    <property type="protein sequence ID" value="KAH9783147.1"/>
    <property type="molecule type" value="Genomic_DNA"/>
</dbReference>
<evidence type="ECO:0000313" key="1">
    <source>
        <dbReference type="EMBL" id="KAH9783147.1"/>
    </source>
</evidence>
<proteinExistence type="predicted"/>
<reference evidence="2" key="1">
    <citation type="journal article" date="2023" name="Hortic. Res.">
        <title>A chromosome-level phased genome enabling allele-level studies in sweet orange: a case study on citrus Huanglongbing tolerance.</title>
        <authorList>
            <person name="Wu B."/>
            <person name="Yu Q."/>
            <person name="Deng Z."/>
            <person name="Duan Y."/>
            <person name="Luo F."/>
            <person name="Gmitter F. Jr."/>
        </authorList>
    </citation>
    <scope>NUCLEOTIDE SEQUENCE [LARGE SCALE GENOMIC DNA]</scope>
    <source>
        <strain evidence="2">cv. Valencia</strain>
    </source>
</reference>
<evidence type="ECO:0000313" key="2">
    <source>
        <dbReference type="Proteomes" id="UP000829398"/>
    </source>
</evidence>
<sequence length="791" mass="88712">MGSPERVASQEVGFEGNSVVCTPKAEPGRSDEWKKILVKINEVLDDAEEKQNTEQSVKMWLGDLQNLAYDVDDLLDELETEAFRRNLMFQEPAAAQTTTTKFRRLIPSCCTNFSPQAIKFDHMMAAKIEDRTIRLQEIEKDKEKEETVKLLLRDDLRTDDGLSVIPIIGTGRIGKTTLAQLAYSDVRVHNHFDLKAWTYDVWNEKYNDWTNRSRLFEAGAPGSKIVFTTRNLGVAEKMGPLPAYPLKELSNDDCLSVFSPHSLGEKDFSTHPSLKEIGEKIVKKCNGLPLVAKSLGGLLRDMGNLIKLHHLNNPSTDSLEEMPQGIGKLTSLRTMCKFVVGNEIGSGLRQLKSLIHLQGTVCISRLENVKEISAAKEAQLNGKRNLKDLLLEWNNSTSNIREPETDTCVLDLLKPHQSLKKLKINGYGGTKFAIYTLSITGDSLFSRYARMGKWIPHGSGKSDEGLADLRELFLLKTVTIMFCNALESLPEVWMRDTESSLGSLQIFQCNSFTYIARIELPTSLKRLKVSNFNNLRILTEEEDINSGCNRHTSHLESLEIEDCASLASLLWKNKLSATLERLAVKRCPNLAFLSLSDNLPKALKYLSLHGFSKLESIAERLENTSLEEISIWSCENLKMLPDDLHKLQNLPRFSLGFCNNLISFPRGGLPSTKLNKVDINGSQKLEALPNGMYNLTSLQRLNLGYLPSVVSFRGDGFPPNIDSLVIRDMKICRALFEGGLYRFTSLKRLNISRGCPDVVSFPQKEIGMTLPVSKSFAYCQFPKAGTPVFSC</sequence>